<dbReference type="OrthoDB" id="2910833at2759"/>
<sequence length="393" mass="45531">MSSHLVEMDAISHVAKDIYWRLSRLNPPGEDASPTTKNAFMTMLTTVAQAAGQTLDKAVGLSYLVTNGEGDPPNLGLTAREWHDLGQEPQSDEEDVKLDEEKTIQVDGSLQPDFENELERVFEKTEEVSSRYTLDNFLKMVLHGGHSGRVAEEEREAYHRMMIGYRHYSRLEISAYFEKYNVAYSSVSFITTDVLEIAEITDPFTRLRRRETLIFRGPSEDAVASYLLAAYDDWMNLSYDSRQEFITSFARSLLPQDFNCLDSLNIPQKEKKKRYTALIKPTRTKHCKMMEQRKRFQDLYFRFGPIVLVDPTFMKMGTKQYPRMCPSTLAVFKEVIKHVDGPDPAKMRYNEDRRFVTQVLRVLGGSNISNYVSNFLMEKCFWAWDEESEEEEE</sequence>
<evidence type="ECO:0000313" key="1">
    <source>
        <dbReference type="EMBL" id="KAF9064006.1"/>
    </source>
</evidence>
<proteinExistence type="predicted"/>
<reference evidence="1" key="1">
    <citation type="submission" date="2020-11" db="EMBL/GenBank/DDBJ databases">
        <authorList>
            <consortium name="DOE Joint Genome Institute"/>
            <person name="Ahrendt S."/>
            <person name="Riley R."/>
            <person name="Andreopoulos W."/>
            <person name="Labutti K."/>
            <person name="Pangilinan J."/>
            <person name="Ruiz-Duenas F.J."/>
            <person name="Barrasa J.M."/>
            <person name="Sanchez-Garcia M."/>
            <person name="Camarero S."/>
            <person name="Miyauchi S."/>
            <person name="Serrano A."/>
            <person name="Linde D."/>
            <person name="Babiker R."/>
            <person name="Drula E."/>
            <person name="Ayuso-Fernandez I."/>
            <person name="Pacheco R."/>
            <person name="Padilla G."/>
            <person name="Ferreira P."/>
            <person name="Barriuso J."/>
            <person name="Kellner H."/>
            <person name="Castanera R."/>
            <person name="Alfaro M."/>
            <person name="Ramirez L."/>
            <person name="Pisabarro A.G."/>
            <person name="Kuo A."/>
            <person name="Tritt A."/>
            <person name="Lipzen A."/>
            <person name="He G."/>
            <person name="Yan M."/>
            <person name="Ng V."/>
            <person name="Cullen D."/>
            <person name="Martin F."/>
            <person name="Rosso M.-N."/>
            <person name="Henrissat B."/>
            <person name="Hibbett D."/>
            <person name="Martinez A.T."/>
            <person name="Grigoriev I.V."/>
        </authorList>
    </citation>
    <scope>NUCLEOTIDE SEQUENCE</scope>
    <source>
        <strain evidence="1">AH 40177</strain>
    </source>
</reference>
<organism evidence="1 2">
    <name type="scientific">Rhodocollybia butyracea</name>
    <dbReference type="NCBI Taxonomy" id="206335"/>
    <lineage>
        <taxon>Eukaryota</taxon>
        <taxon>Fungi</taxon>
        <taxon>Dikarya</taxon>
        <taxon>Basidiomycota</taxon>
        <taxon>Agaricomycotina</taxon>
        <taxon>Agaricomycetes</taxon>
        <taxon>Agaricomycetidae</taxon>
        <taxon>Agaricales</taxon>
        <taxon>Marasmiineae</taxon>
        <taxon>Omphalotaceae</taxon>
        <taxon>Rhodocollybia</taxon>
    </lineage>
</organism>
<accession>A0A9P5U2K2</accession>
<comment type="caution">
    <text evidence="1">The sequence shown here is derived from an EMBL/GenBank/DDBJ whole genome shotgun (WGS) entry which is preliminary data.</text>
</comment>
<dbReference type="AlphaFoldDB" id="A0A9P5U2K2"/>
<protein>
    <submittedName>
        <fullName evidence="1">Uncharacterized protein</fullName>
    </submittedName>
</protein>
<keyword evidence="2" id="KW-1185">Reference proteome</keyword>
<evidence type="ECO:0000313" key="2">
    <source>
        <dbReference type="Proteomes" id="UP000772434"/>
    </source>
</evidence>
<name>A0A9P5U2K2_9AGAR</name>
<dbReference type="EMBL" id="JADNRY010000133">
    <property type="protein sequence ID" value="KAF9064006.1"/>
    <property type="molecule type" value="Genomic_DNA"/>
</dbReference>
<gene>
    <name evidence="1" type="ORF">BDP27DRAFT_1334209</name>
</gene>
<dbReference type="Proteomes" id="UP000772434">
    <property type="component" value="Unassembled WGS sequence"/>
</dbReference>